<gene>
    <name evidence="1" type="ORF">SDC9_122669</name>
</gene>
<sequence>MSRLMNNGALVSILREMNGMNHITIRSNYRFFQPSPDIRLSNLSGIIIGCKSDLDMMIKKLIRGHLQSP</sequence>
<organism evidence="1">
    <name type="scientific">bioreactor metagenome</name>
    <dbReference type="NCBI Taxonomy" id="1076179"/>
    <lineage>
        <taxon>unclassified sequences</taxon>
        <taxon>metagenomes</taxon>
        <taxon>ecological metagenomes</taxon>
    </lineage>
</organism>
<reference evidence="1" key="1">
    <citation type="submission" date="2019-08" db="EMBL/GenBank/DDBJ databases">
        <authorList>
            <person name="Kucharzyk K."/>
            <person name="Murdoch R.W."/>
            <person name="Higgins S."/>
            <person name="Loffler F."/>
        </authorList>
    </citation>
    <scope>NUCLEOTIDE SEQUENCE</scope>
</reference>
<evidence type="ECO:0000313" key="1">
    <source>
        <dbReference type="EMBL" id="MPM75675.1"/>
    </source>
</evidence>
<protein>
    <submittedName>
        <fullName evidence="1">Uncharacterized protein</fullName>
    </submittedName>
</protein>
<dbReference type="EMBL" id="VSSQ01026781">
    <property type="protein sequence ID" value="MPM75675.1"/>
    <property type="molecule type" value="Genomic_DNA"/>
</dbReference>
<accession>A0A645CFJ8</accession>
<name>A0A645CFJ8_9ZZZZ</name>
<proteinExistence type="predicted"/>
<comment type="caution">
    <text evidence="1">The sequence shown here is derived from an EMBL/GenBank/DDBJ whole genome shotgun (WGS) entry which is preliminary data.</text>
</comment>
<dbReference type="AlphaFoldDB" id="A0A645CFJ8"/>